<feature type="compositionally biased region" description="Low complexity" evidence="1">
    <location>
        <begin position="222"/>
        <end position="233"/>
    </location>
</feature>
<dbReference type="EMBL" id="JAWRVE010000251">
    <property type="protein sequence ID" value="KAL1847093.1"/>
    <property type="molecule type" value="Genomic_DNA"/>
</dbReference>
<evidence type="ECO:0000256" key="2">
    <source>
        <dbReference type="SAM" id="SignalP"/>
    </source>
</evidence>
<evidence type="ECO:0008006" key="5">
    <source>
        <dbReference type="Google" id="ProtNLM"/>
    </source>
</evidence>
<feature type="chain" id="PRO_5046774141" description="Ppe family protein" evidence="2">
    <location>
        <begin position="20"/>
        <end position="418"/>
    </location>
</feature>
<evidence type="ECO:0000313" key="3">
    <source>
        <dbReference type="EMBL" id="KAL1847093.1"/>
    </source>
</evidence>
<accession>A0ABR3VWN4</accession>
<feature type="region of interest" description="Disordered" evidence="1">
    <location>
        <begin position="366"/>
        <end position="418"/>
    </location>
</feature>
<feature type="signal peptide" evidence="2">
    <location>
        <begin position="1"/>
        <end position="19"/>
    </location>
</feature>
<organism evidence="3 4">
    <name type="scientific">Diaporthe australafricana</name>
    <dbReference type="NCBI Taxonomy" id="127596"/>
    <lineage>
        <taxon>Eukaryota</taxon>
        <taxon>Fungi</taxon>
        <taxon>Dikarya</taxon>
        <taxon>Ascomycota</taxon>
        <taxon>Pezizomycotina</taxon>
        <taxon>Sordariomycetes</taxon>
        <taxon>Sordariomycetidae</taxon>
        <taxon>Diaporthales</taxon>
        <taxon>Diaporthaceae</taxon>
        <taxon>Diaporthe</taxon>
    </lineage>
</organism>
<gene>
    <name evidence="3" type="ORF">Daus18300_014063</name>
</gene>
<dbReference type="Proteomes" id="UP001583177">
    <property type="component" value="Unassembled WGS sequence"/>
</dbReference>
<feature type="compositionally biased region" description="Acidic residues" evidence="1">
    <location>
        <begin position="409"/>
        <end position="418"/>
    </location>
</feature>
<name>A0ABR3VWN4_9PEZI</name>
<keyword evidence="4" id="KW-1185">Reference proteome</keyword>
<sequence>MKASLVVVSVALQSVAVTALPVALAGELLSVRDIDARSPANPFAAAAQAFGGGNKEDVQTAASSFAGDVAIVSSSLNGMGTTTDTKQIKSMAKAAFVAEKDEDQHRAVLDDAAGRDATKANQKIVDNTPIVLDGLQSIMQNPTMANTMKQLSKVESARNANILPSITQLSNSAFQNTGVDQQAKKFDPTTGTQSLKTLMASGGGGAATGAATNANAGTGTAATGKGAGTAATGKGAGTATGGTAAKGSAAASTNAGAAKGSTAAAGNAGAAKGSAAAAGKGTGKAGAAAAGNTAAGKGSAAAADADTTTAAAAGTGNTAAAKGTGNTAAKGTGNTAAAKGAAGNTAAGKGGAAAADADTTAATAGTGNTAAKGAGNTAAKGTGATTAATGAKGAAAAGKGKTNGAADAAADEDEEEDN</sequence>
<protein>
    <recommendedName>
        <fullName evidence="5">Ppe family protein</fullName>
    </recommendedName>
</protein>
<reference evidence="3 4" key="1">
    <citation type="journal article" date="2024" name="IMA Fungus">
        <title>IMA Genome - F19 : A genome assembly and annotation guide to empower mycologists, including annotated draft genome sequences of Ceratocystis pirilliformis, Diaporthe australafricana, Fusarium ophioides, Paecilomyces lecythidis, and Sporothrix stenoceras.</title>
        <authorList>
            <person name="Aylward J."/>
            <person name="Wilson A.M."/>
            <person name="Visagie C.M."/>
            <person name="Spraker J."/>
            <person name="Barnes I."/>
            <person name="Buitendag C."/>
            <person name="Ceriani C."/>
            <person name="Del Mar Angel L."/>
            <person name="du Plessis D."/>
            <person name="Fuchs T."/>
            <person name="Gasser K."/>
            <person name="Kramer D."/>
            <person name="Li W."/>
            <person name="Munsamy K."/>
            <person name="Piso A."/>
            <person name="Price J.L."/>
            <person name="Sonnekus B."/>
            <person name="Thomas C."/>
            <person name="van der Nest A."/>
            <person name="van Dijk A."/>
            <person name="van Heerden A."/>
            <person name="van Vuuren N."/>
            <person name="Yilmaz N."/>
            <person name="Duong T.A."/>
            <person name="van der Merwe N.A."/>
            <person name="Wingfield M.J."/>
            <person name="Wingfield B.D."/>
        </authorList>
    </citation>
    <scope>NUCLEOTIDE SEQUENCE [LARGE SCALE GENOMIC DNA]</scope>
    <source>
        <strain evidence="3 4">CMW 18300</strain>
    </source>
</reference>
<feature type="region of interest" description="Disordered" evidence="1">
    <location>
        <begin position="222"/>
        <end position="247"/>
    </location>
</feature>
<evidence type="ECO:0000313" key="4">
    <source>
        <dbReference type="Proteomes" id="UP001583177"/>
    </source>
</evidence>
<keyword evidence="2" id="KW-0732">Signal</keyword>
<comment type="caution">
    <text evidence="3">The sequence shown here is derived from an EMBL/GenBank/DDBJ whole genome shotgun (WGS) entry which is preliminary data.</text>
</comment>
<feature type="compositionally biased region" description="Low complexity" evidence="1">
    <location>
        <begin position="366"/>
        <end position="408"/>
    </location>
</feature>
<proteinExistence type="predicted"/>
<evidence type="ECO:0000256" key="1">
    <source>
        <dbReference type="SAM" id="MobiDB-lite"/>
    </source>
</evidence>